<gene>
    <name evidence="3" type="ORF">AFUS01_LOCUS25620</name>
</gene>
<sequence length="305" mass="34948">MESKLSGVSSHRSLMLRKKMKAEIESLEKINAMEAELDAQKIAMEEKRLERAKALEKRRADLMAIILEEDDGEEFHMAEFRTPEAAPRDTNVKIEEWIEKTRTEQPETLKEDLSIVRHLAANNSRMERMMARQTEMLNMSSDPSLENLASWMQKMALTVSLLPNSSGSHNVIVENEHKKQNKKTVLTAVEKTDKSTCSRCKAASHAMKDCKKFQDDKVSIRWRIVKTGSLCFCCLEAGHRTLECPVKKPCEVTGCEKFHHKLLHKDVEIEKQTEKDAEKTSQHWSLISEECHEGSFIAHLTSKII</sequence>
<protein>
    <recommendedName>
        <fullName evidence="2">CCHC-type domain-containing protein</fullName>
    </recommendedName>
</protein>
<comment type="caution">
    <text evidence="3">The sequence shown here is derived from an EMBL/GenBank/DDBJ whole genome shotgun (WGS) entry which is preliminary data.</text>
</comment>
<dbReference type="PANTHER" id="PTHR47331:SF1">
    <property type="entry name" value="GAG-LIKE PROTEIN"/>
    <property type="match status" value="1"/>
</dbReference>
<keyword evidence="1" id="KW-0175">Coiled coil</keyword>
<keyword evidence="4" id="KW-1185">Reference proteome</keyword>
<accession>A0A8J2KJN1</accession>
<evidence type="ECO:0000256" key="1">
    <source>
        <dbReference type="SAM" id="Coils"/>
    </source>
</evidence>
<dbReference type="AlphaFoldDB" id="A0A8J2KJN1"/>
<feature type="coiled-coil region" evidence="1">
    <location>
        <begin position="30"/>
        <end position="57"/>
    </location>
</feature>
<proteinExistence type="predicted"/>
<feature type="domain" description="CCHC-type" evidence="2">
    <location>
        <begin position="196"/>
        <end position="212"/>
    </location>
</feature>
<dbReference type="GO" id="GO:0008270">
    <property type="term" value="F:zinc ion binding"/>
    <property type="evidence" value="ECO:0007669"/>
    <property type="project" value="InterPro"/>
</dbReference>
<dbReference type="SMART" id="SM00343">
    <property type="entry name" value="ZnF_C2HC"/>
    <property type="match status" value="2"/>
</dbReference>
<name>A0A8J2KJN1_9HEXA</name>
<dbReference type="InterPro" id="IPR001878">
    <property type="entry name" value="Znf_CCHC"/>
</dbReference>
<reference evidence="3" key="1">
    <citation type="submission" date="2021-06" db="EMBL/GenBank/DDBJ databases">
        <authorList>
            <person name="Hodson N. C."/>
            <person name="Mongue J. A."/>
            <person name="Jaron S. K."/>
        </authorList>
    </citation>
    <scope>NUCLEOTIDE SEQUENCE</scope>
</reference>
<dbReference type="GO" id="GO:0003676">
    <property type="term" value="F:nucleic acid binding"/>
    <property type="evidence" value="ECO:0007669"/>
    <property type="project" value="InterPro"/>
</dbReference>
<dbReference type="OrthoDB" id="10066767at2759"/>
<feature type="domain" description="CCHC-type" evidence="2">
    <location>
        <begin position="230"/>
        <end position="246"/>
    </location>
</feature>
<evidence type="ECO:0000313" key="4">
    <source>
        <dbReference type="Proteomes" id="UP000708208"/>
    </source>
</evidence>
<dbReference type="PANTHER" id="PTHR47331">
    <property type="entry name" value="PHD-TYPE DOMAIN-CONTAINING PROTEIN"/>
    <property type="match status" value="1"/>
</dbReference>
<dbReference type="Proteomes" id="UP000708208">
    <property type="component" value="Unassembled WGS sequence"/>
</dbReference>
<evidence type="ECO:0000259" key="2">
    <source>
        <dbReference type="SMART" id="SM00343"/>
    </source>
</evidence>
<evidence type="ECO:0000313" key="3">
    <source>
        <dbReference type="EMBL" id="CAG7787101.1"/>
    </source>
</evidence>
<dbReference type="EMBL" id="CAJVCH010331634">
    <property type="protein sequence ID" value="CAG7787101.1"/>
    <property type="molecule type" value="Genomic_DNA"/>
</dbReference>
<organism evidence="3 4">
    <name type="scientific">Allacma fusca</name>
    <dbReference type="NCBI Taxonomy" id="39272"/>
    <lineage>
        <taxon>Eukaryota</taxon>
        <taxon>Metazoa</taxon>
        <taxon>Ecdysozoa</taxon>
        <taxon>Arthropoda</taxon>
        <taxon>Hexapoda</taxon>
        <taxon>Collembola</taxon>
        <taxon>Symphypleona</taxon>
        <taxon>Sminthuridae</taxon>
        <taxon>Allacma</taxon>
    </lineage>
</organism>